<reference evidence="5 6" key="1">
    <citation type="submission" date="2019-03" db="EMBL/GenBank/DDBJ databases">
        <title>Comparative insights into the high quality Complete genome sequence of highly metal resistant Cupriavidus metallidurans strain BS1 isolated from a gold-copper mine.</title>
        <authorList>
            <person name="Mazhar H.S."/>
            <person name="Rensing C."/>
        </authorList>
    </citation>
    <scope>NUCLEOTIDE SEQUENCE [LARGE SCALE GENOMIC DNA]</scope>
    <source>
        <strain evidence="5 6">BS1</strain>
    </source>
</reference>
<keyword evidence="2" id="KW-0805">Transcription regulation</keyword>
<dbReference type="Gene3D" id="3.40.190.10">
    <property type="entry name" value="Periplasmic binding protein-like II"/>
    <property type="match status" value="2"/>
</dbReference>
<dbReference type="InterPro" id="IPR005119">
    <property type="entry name" value="LysR_subst-bd"/>
</dbReference>
<comment type="similarity">
    <text evidence="1">Belongs to the LysR transcriptional regulatory family.</text>
</comment>
<evidence type="ECO:0000313" key="5">
    <source>
        <dbReference type="EMBL" id="QBP12781.1"/>
    </source>
</evidence>
<dbReference type="CDD" id="cd08414">
    <property type="entry name" value="PBP2_LTTR_aromatics_like"/>
    <property type="match status" value="1"/>
</dbReference>
<dbReference type="Pfam" id="PF00126">
    <property type="entry name" value="HTH_1"/>
    <property type="match status" value="1"/>
</dbReference>
<accession>A0A2L0X1P0</accession>
<dbReference type="InterPro" id="IPR036390">
    <property type="entry name" value="WH_DNA-bd_sf"/>
</dbReference>
<dbReference type="Pfam" id="PF03466">
    <property type="entry name" value="LysR_substrate"/>
    <property type="match status" value="1"/>
</dbReference>
<dbReference type="InterPro" id="IPR036388">
    <property type="entry name" value="WH-like_DNA-bd_sf"/>
</dbReference>
<evidence type="ECO:0000256" key="4">
    <source>
        <dbReference type="ARBA" id="ARBA00023163"/>
    </source>
</evidence>
<dbReference type="InterPro" id="IPR000847">
    <property type="entry name" value="LysR_HTH_N"/>
</dbReference>
<keyword evidence="3" id="KW-0238">DNA-binding</keyword>
<dbReference type="GO" id="GO:0003677">
    <property type="term" value="F:DNA binding"/>
    <property type="evidence" value="ECO:0007669"/>
    <property type="project" value="UniProtKB-KW"/>
</dbReference>
<dbReference type="EMBL" id="CP037901">
    <property type="protein sequence ID" value="QBP12781.1"/>
    <property type="molecule type" value="Genomic_DNA"/>
</dbReference>
<evidence type="ECO:0000313" key="6">
    <source>
        <dbReference type="Proteomes" id="UP000253772"/>
    </source>
</evidence>
<gene>
    <name evidence="5" type="ORF">DDF84_024215</name>
</gene>
<dbReference type="OrthoDB" id="9157176at2"/>
<dbReference type="PANTHER" id="PTHR30346:SF0">
    <property type="entry name" value="HCA OPERON TRANSCRIPTIONAL ACTIVATOR HCAR"/>
    <property type="match status" value="1"/>
</dbReference>
<evidence type="ECO:0000256" key="2">
    <source>
        <dbReference type="ARBA" id="ARBA00023015"/>
    </source>
</evidence>
<proteinExistence type="inferred from homology"/>
<name>A0A2L0X1P0_9BURK</name>
<dbReference type="GO" id="GO:0003700">
    <property type="term" value="F:DNA-binding transcription factor activity"/>
    <property type="evidence" value="ECO:0007669"/>
    <property type="project" value="InterPro"/>
</dbReference>
<dbReference type="GO" id="GO:0032993">
    <property type="term" value="C:protein-DNA complex"/>
    <property type="evidence" value="ECO:0007669"/>
    <property type="project" value="TreeGrafter"/>
</dbReference>
<dbReference type="SUPFAM" id="SSF53850">
    <property type="entry name" value="Periplasmic binding protein-like II"/>
    <property type="match status" value="1"/>
</dbReference>
<dbReference type="AlphaFoldDB" id="A0A2L0X1P0"/>
<dbReference type="PROSITE" id="PS50931">
    <property type="entry name" value="HTH_LYSR"/>
    <property type="match status" value="1"/>
</dbReference>
<dbReference type="RefSeq" id="WP_017511861.1">
    <property type="nucleotide sequence ID" value="NZ_CP026544.1"/>
</dbReference>
<dbReference type="Gene3D" id="1.10.10.10">
    <property type="entry name" value="Winged helix-like DNA-binding domain superfamily/Winged helix DNA-binding domain"/>
    <property type="match status" value="1"/>
</dbReference>
<dbReference type="FunFam" id="1.10.10.10:FF:000001">
    <property type="entry name" value="LysR family transcriptional regulator"/>
    <property type="match status" value="1"/>
</dbReference>
<keyword evidence="4" id="KW-0804">Transcription</keyword>
<evidence type="ECO:0000256" key="3">
    <source>
        <dbReference type="ARBA" id="ARBA00023125"/>
    </source>
</evidence>
<sequence length="302" mass="32969">MELRQLKQVIALAETLNFHRAAELLHMAQPPLSTSIKKLEEELGVMLFERLPSGLKLTPSGEAVVRNARRTMFFADEVKRAAREGETGEQGLLKVGFVGSASYSMMPHIIRQFRRRYPRVDLVIEESTTVELLRRVESHTLDVALVRFPVLVPTEAELSLLQKDVMVLAVPADSALADRKSISLRDAADEPFIVYSRTMVPTMYALTMHAFNEAGIHPRIAQEAVQVQTLLSLVECGLGVALVPSQAARYAGDNVRLLALDDVPGTMNVAIALATLPDALTPAARRFIALAHEAVAAGSVAA</sequence>
<dbReference type="PANTHER" id="PTHR30346">
    <property type="entry name" value="TRANSCRIPTIONAL DUAL REGULATOR HCAR-RELATED"/>
    <property type="match status" value="1"/>
</dbReference>
<evidence type="ECO:0000256" key="1">
    <source>
        <dbReference type="ARBA" id="ARBA00009437"/>
    </source>
</evidence>
<dbReference type="SUPFAM" id="SSF46785">
    <property type="entry name" value="Winged helix' DNA-binding domain"/>
    <property type="match status" value="1"/>
</dbReference>
<protein>
    <submittedName>
        <fullName evidence="5">LysR family transcriptional regulator</fullName>
    </submittedName>
</protein>
<organism evidence="5 6">
    <name type="scientific">Cupriavidus metallidurans</name>
    <dbReference type="NCBI Taxonomy" id="119219"/>
    <lineage>
        <taxon>Bacteria</taxon>
        <taxon>Pseudomonadati</taxon>
        <taxon>Pseudomonadota</taxon>
        <taxon>Betaproteobacteria</taxon>
        <taxon>Burkholderiales</taxon>
        <taxon>Burkholderiaceae</taxon>
        <taxon>Cupriavidus</taxon>
    </lineage>
</organism>
<dbReference type="Proteomes" id="UP000253772">
    <property type="component" value="Chromosome c2"/>
</dbReference>
<dbReference type="PRINTS" id="PR00039">
    <property type="entry name" value="HTHLYSR"/>
</dbReference>